<dbReference type="InterPro" id="IPR021251">
    <property type="entry name" value="DUF2793"/>
</dbReference>
<organism evidence="1">
    <name type="scientific">Caulobacter sp. (strain K31)</name>
    <dbReference type="NCBI Taxonomy" id="366602"/>
    <lineage>
        <taxon>Bacteria</taxon>
        <taxon>Pseudomonadati</taxon>
        <taxon>Pseudomonadota</taxon>
        <taxon>Alphaproteobacteria</taxon>
        <taxon>Caulobacterales</taxon>
        <taxon>Caulobacteraceae</taxon>
        <taxon>Caulobacter</taxon>
    </lineage>
</organism>
<dbReference type="HOGENOM" id="CLU_102093_0_0_5"/>
<dbReference type="Pfam" id="PF10983">
    <property type="entry name" value="DUF2793"/>
    <property type="match status" value="1"/>
</dbReference>
<evidence type="ECO:0000313" key="1">
    <source>
        <dbReference type="EMBL" id="ABZ72754.1"/>
    </source>
</evidence>
<protein>
    <submittedName>
        <fullName evidence="1">Uncharacterized protein</fullName>
    </submittedName>
</protein>
<dbReference type="STRING" id="366602.Caul_3627"/>
<reference evidence="1" key="1">
    <citation type="submission" date="2008-01" db="EMBL/GenBank/DDBJ databases">
        <title>Complete sequence of chromosome of Caulobacter sp. K31.</title>
        <authorList>
            <consortium name="US DOE Joint Genome Institute"/>
            <person name="Copeland A."/>
            <person name="Lucas S."/>
            <person name="Lapidus A."/>
            <person name="Barry K."/>
            <person name="Glavina del Rio T."/>
            <person name="Dalin E."/>
            <person name="Tice H."/>
            <person name="Pitluck S."/>
            <person name="Bruce D."/>
            <person name="Goodwin L."/>
            <person name="Thompson L.S."/>
            <person name="Brettin T."/>
            <person name="Detter J.C."/>
            <person name="Han C."/>
            <person name="Schmutz J."/>
            <person name="Larimer F."/>
            <person name="Land M."/>
            <person name="Hauser L."/>
            <person name="Kyrpides N."/>
            <person name="Kim E."/>
            <person name="Stephens C."/>
            <person name="Richardson P."/>
        </authorList>
    </citation>
    <scope>NUCLEOTIDE SEQUENCE [LARGE SCALE GENOMIC DNA]</scope>
    <source>
        <strain evidence="1">K31</strain>
    </source>
</reference>
<dbReference type="OrthoDB" id="564699at2"/>
<dbReference type="eggNOG" id="ENOG502ZTYG">
    <property type="taxonomic scope" value="Bacteria"/>
</dbReference>
<sequence length="246" mass="25134">MSNDVTPRLSLPFVAAGQAQKHITVNEALGRLDGLVQLAVQSRTVAAQPGSPADGAIHILPPGATGASWLNQAAGLLARHADGVWETLTPAAGWLAWIIDEGLALIHDGQNWTPLSSTFKNLTAARSPFFTATRFEILEQELTLSGAAVATTVMIPSRAIVLGVSTRTSAAITGATSYSCGVSGDAAKFGASLGVAKNASNIGVIGPTAYYADTPVVITAAGGGFTGGKVRVSMHLMRFDAPAAVA</sequence>
<dbReference type="EMBL" id="CP000927">
    <property type="protein sequence ID" value="ABZ72754.1"/>
    <property type="molecule type" value="Genomic_DNA"/>
</dbReference>
<proteinExistence type="predicted"/>
<gene>
    <name evidence="1" type="ordered locus">Caul_3627</name>
</gene>
<accession>B0T7Z1</accession>
<name>B0T7Z1_CAUSK</name>
<dbReference type="KEGG" id="cak:Caul_3627"/>
<dbReference type="AlphaFoldDB" id="B0T7Z1"/>